<feature type="transmembrane region" description="Helical" evidence="9">
    <location>
        <begin position="6"/>
        <end position="22"/>
    </location>
</feature>
<proteinExistence type="inferred from homology"/>
<keyword evidence="8 9" id="KW-0472">Membrane</keyword>
<dbReference type="EMBL" id="QBIU01000002">
    <property type="protein sequence ID" value="MWV70356.1"/>
    <property type="molecule type" value="Genomic_DNA"/>
</dbReference>
<protein>
    <recommendedName>
        <fullName evidence="9">Sec-independent protein translocase protein TatA</fullName>
    </recommendedName>
</protein>
<feature type="compositionally biased region" description="Low complexity" evidence="10">
    <location>
        <begin position="58"/>
        <end position="67"/>
    </location>
</feature>
<dbReference type="PANTHER" id="PTHR42982:SF1">
    <property type="entry name" value="SEC-INDEPENDENT PROTEIN TRANSLOCASE PROTEIN TATA"/>
    <property type="match status" value="1"/>
</dbReference>
<keyword evidence="5 9" id="KW-0653">Protein transport</keyword>
<dbReference type="InterPro" id="IPR006312">
    <property type="entry name" value="TatA/E"/>
</dbReference>
<dbReference type="NCBIfam" id="TIGR01411">
    <property type="entry name" value="tatAE"/>
    <property type="match status" value="1"/>
</dbReference>
<gene>
    <name evidence="9 12" type="primary">tatA</name>
    <name evidence="11" type="ORF">DCO61_10190</name>
    <name evidence="12" type="ORF">LS64_002840</name>
</gene>
<evidence type="ECO:0000256" key="6">
    <source>
        <dbReference type="ARBA" id="ARBA00022989"/>
    </source>
</evidence>
<evidence type="ECO:0000313" key="13">
    <source>
        <dbReference type="Proteomes" id="UP000029714"/>
    </source>
</evidence>
<feature type="compositionally biased region" description="Polar residues" evidence="10">
    <location>
        <begin position="68"/>
        <end position="81"/>
    </location>
</feature>
<name>A0A347VPY9_9HELI</name>
<dbReference type="GO" id="GO:0043953">
    <property type="term" value="P:protein transport by the Tat complex"/>
    <property type="evidence" value="ECO:0007669"/>
    <property type="project" value="UniProtKB-UniRule"/>
</dbReference>
<dbReference type="PANTHER" id="PTHR42982">
    <property type="entry name" value="SEC-INDEPENDENT PROTEIN TRANSLOCASE PROTEIN TATA"/>
    <property type="match status" value="1"/>
</dbReference>
<reference evidence="12" key="3">
    <citation type="submission" date="2018-04" db="EMBL/GenBank/DDBJ databases">
        <authorList>
            <person name="Sheh A."/>
            <person name="Shen Z."/>
            <person name="Mannion A.J."/>
            <person name="Fox J.G."/>
        </authorList>
    </citation>
    <scope>NUCLEOTIDE SEQUENCE</scope>
    <source>
        <strain evidence="12">MIT 97-6194</strain>
    </source>
</reference>
<keyword evidence="4 9" id="KW-0812">Transmembrane</keyword>
<evidence type="ECO:0000256" key="3">
    <source>
        <dbReference type="ARBA" id="ARBA00022475"/>
    </source>
</evidence>
<comment type="function">
    <text evidence="9">Part of the twin-arginine translocation (Tat) system that transports large folded proteins containing a characteristic twin-arginine motif in their signal peptide across membranes. TatA could form the protein-conducting channel of the Tat system.</text>
</comment>
<dbReference type="Pfam" id="PF02416">
    <property type="entry name" value="TatA_B_E"/>
    <property type="match status" value="1"/>
</dbReference>
<evidence type="ECO:0000313" key="14">
    <source>
        <dbReference type="Proteomes" id="UP000477070"/>
    </source>
</evidence>
<feature type="compositionally biased region" description="Basic and acidic residues" evidence="10">
    <location>
        <begin position="42"/>
        <end position="55"/>
    </location>
</feature>
<comment type="similarity">
    <text evidence="9">Belongs to the TatA/E family.</text>
</comment>
<dbReference type="RefSeq" id="WP_034574041.1">
    <property type="nucleotide sequence ID" value="NZ_JRMP02000003.1"/>
</dbReference>
<dbReference type="GO" id="GO:0033281">
    <property type="term" value="C:TAT protein transport complex"/>
    <property type="evidence" value="ECO:0007669"/>
    <property type="project" value="UniProtKB-UniRule"/>
</dbReference>
<evidence type="ECO:0000256" key="7">
    <source>
        <dbReference type="ARBA" id="ARBA00023010"/>
    </source>
</evidence>
<reference evidence="12 13" key="2">
    <citation type="journal article" date="2016" name="Infect. Immun.">
        <title>Helicobacter saguini, a Novel Helicobacter Isolated from Cotton-Top Tamarins with Ulcerative Colitis, Has Proinflammatory Properties and Induces Typhlocolitis and Dysplasia in Gnotobiotic IL-10-/- Mice.</title>
        <authorList>
            <person name="Shen Z."/>
            <person name="Mannion A."/>
            <person name="Whary M.T."/>
            <person name="Muthupalani S."/>
            <person name="Sheh A."/>
            <person name="Feng Y."/>
            <person name="Gong G."/>
            <person name="Vandamme P."/>
            <person name="Holcombe H.R."/>
            <person name="Paster B.J."/>
            <person name="Fox J.G."/>
        </authorList>
    </citation>
    <scope>NUCLEOTIDE SEQUENCE [LARGE SCALE GENOMIC DNA]</scope>
    <source>
        <strain evidence="12 13">MIT 97-6194</strain>
    </source>
</reference>
<evidence type="ECO:0000256" key="9">
    <source>
        <dbReference type="HAMAP-Rule" id="MF_00236"/>
    </source>
</evidence>
<evidence type="ECO:0000256" key="10">
    <source>
        <dbReference type="SAM" id="MobiDB-lite"/>
    </source>
</evidence>
<feature type="region of interest" description="Disordered" evidence="10">
    <location>
        <begin position="42"/>
        <end position="81"/>
    </location>
</feature>
<comment type="subunit">
    <text evidence="9">Forms a complex with TatC.</text>
</comment>
<reference evidence="12 13" key="1">
    <citation type="journal article" date="2014" name="Genome Announc.">
        <title>Draft genome sequences of eight enterohepatic helicobacter species isolated from both laboratory and wild rodents.</title>
        <authorList>
            <person name="Sheh A."/>
            <person name="Shen Z."/>
            <person name="Fox J.G."/>
        </authorList>
    </citation>
    <scope>NUCLEOTIDE SEQUENCE [LARGE SCALE GENOMIC DNA]</scope>
    <source>
        <strain evidence="12 13">MIT 97-6194</strain>
    </source>
</reference>
<dbReference type="STRING" id="1548018.LS64_14740"/>
<accession>A0A347VPY9</accession>
<evidence type="ECO:0000313" key="11">
    <source>
        <dbReference type="EMBL" id="MWV70356.1"/>
    </source>
</evidence>
<comment type="caution">
    <text evidence="12">The sequence shown here is derived from an EMBL/GenBank/DDBJ whole genome shotgun (WGS) entry which is preliminary data.</text>
</comment>
<keyword evidence="2 9" id="KW-0813">Transport</keyword>
<dbReference type="AlphaFoldDB" id="A0A347VPY9"/>
<organism evidence="12 13">
    <name type="scientific">Helicobacter saguini</name>
    <dbReference type="NCBI Taxonomy" id="1548018"/>
    <lineage>
        <taxon>Bacteria</taxon>
        <taxon>Pseudomonadati</taxon>
        <taxon>Campylobacterota</taxon>
        <taxon>Epsilonproteobacteria</taxon>
        <taxon>Campylobacterales</taxon>
        <taxon>Helicobacteraceae</taxon>
        <taxon>Helicobacter</taxon>
    </lineage>
</organism>
<evidence type="ECO:0000256" key="8">
    <source>
        <dbReference type="ARBA" id="ARBA00023136"/>
    </source>
</evidence>
<reference evidence="11 14" key="4">
    <citation type="submission" date="2019-12" db="EMBL/GenBank/DDBJ databases">
        <title>Multi-Generational Helicobacter saguini Isolates.</title>
        <authorList>
            <person name="Mannion A."/>
            <person name="Shen Z."/>
            <person name="Fox J.G."/>
        </authorList>
    </citation>
    <scope>NUCLEOTIDE SEQUENCE [LARGE SCALE GENOMIC DNA]</scope>
    <source>
        <strain evidence="11">16-048</strain>
        <strain evidence="14">16-048 (F4)</strain>
    </source>
</reference>
<dbReference type="OrthoDB" id="9813726at2"/>
<dbReference type="Proteomes" id="UP000029714">
    <property type="component" value="Unassembled WGS sequence"/>
</dbReference>
<dbReference type="Proteomes" id="UP000477070">
    <property type="component" value="Unassembled WGS sequence"/>
</dbReference>
<evidence type="ECO:0000256" key="4">
    <source>
        <dbReference type="ARBA" id="ARBA00022692"/>
    </source>
</evidence>
<dbReference type="InterPro" id="IPR003369">
    <property type="entry name" value="TatA/B/E"/>
</dbReference>
<keyword evidence="3 9" id="KW-1003">Cell membrane</keyword>
<evidence type="ECO:0000256" key="5">
    <source>
        <dbReference type="ARBA" id="ARBA00022927"/>
    </source>
</evidence>
<keyword evidence="13" id="KW-1185">Reference proteome</keyword>
<dbReference type="GO" id="GO:0008320">
    <property type="term" value="F:protein transmembrane transporter activity"/>
    <property type="evidence" value="ECO:0007669"/>
    <property type="project" value="UniProtKB-UniRule"/>
</dbReference>
<comment type="subcellular location">
    <subcellularLocation>
        <location evidence="1 9">Cell membrane</location>
        <topology evidence="1 9">Single-pass membrane protein</topology>
    </subcellularLocation>
</comment>
<evidence type="ECO:0000256" key="1">
    <source>
        <dbReference type="ARBA" id="ARBA00004162"/>
    </source>
</evidence>
<dbReference type="EMBL" id="JRMP02000003">
    <property type="protein sequence ID" value="TLD95303.1"/>
    <property type="molecule type" value="Genomic_DNA"/>
</dbReference>
<keyword evidence="6 9" id="KW-1133">Transmembrane helix</keyword>
<evidence type="ECO:0000256" key="2">
    <source>
        <dbReference type="ARBA" id="ARBA00022448"/>
    </source>
</evidence>
<evidence type="ECO:0000313" key="12">
    <source>
        <dbReference type="EMBL" id="TLD95303.1"/>
    </source>
</evidence>
<dbReference type="HAMAP" id="MF_00236">
    <property type="entry name" value="TatA_E"/>
    <property type="match status" value="1"/>
</dbReference>
<dbReference type="Gene3D" id="1.20.5.3310">
    <property type="match status" value="1"/>
</dbReference>
<keyword evidence="7 9" id="KW-0811">Translocation</keyword>
<sequence length="104" mass="11060">MGGMSVWHWLIVLLVIVLLFGAKKIPELAKGLGSGIRTFKKELDGEKKDDGEGADSKAPAAAATTATNSKIESTQPTQPQQVEVIEAQVIESTPTTNANKEQKA</sequence>